<evidence type="ECO:0000313" key="2">
    <source>
        <dbReference type="Proteomes" id="UP000499080"/>
    </source>
</evidence>
<reference evidence="1 2" key="1">
    <citation type="journal article" date="2019" name="Sci. Rep.">
        <title>Orb-weaving spider Araneus ventricosus genome elucidates the spidroin gene catalogue.</title>
        <authorList>
            <person name="Kono N."/>
            <person name="Nakamura H."/>
            <person name="Ohtoshi R."/>
            <person name="Moran D.A.P."/>
            <person name="Shinohara A."/>
            <person name="Yoshida Y."/>
            <person name="Fujiwara M."/>
            <person name="Mori M."/>
            <person name="Tomita M."/>
            <person name="Arakawa K."/>
        </authorList>
    </citation>
    <scope>NUCLEOTIDE SEQUENCE [LARGE SCALE GENOMIC DNA]</scope>
</reference>
<gene>
    <name evidence="1" type="ORF">AVEN_28271_1</name>
</gene>
<proteinExistence type="predicted"/>
<organism evidence="1 2">
    <name type="scientific">Araneus ventricosus</name>
    <name type="common">Orbweaver spider</name>
    <name type="synonym">Epeira ventricosa</name>
    <dbReference type="NCBI Taxonomy" id="182803"/>
    <lineage>
        <taxon>Eukaryota</taxon>
        <taxon>Metazoa</taxon>
        <taxon>Ecdysozoa</taxon>
        <taxon>Arthropoda</taxon>
        <taxon>Chelicerata</taxon>
        <taxon>Arachnida</taxon>
        <taxon>Araneae</taxon>
        <taxon>Araneomorphae</taxon>
        <taxon>Entelegynae</taxon>
        <taxon>Araneoidea</taxon>
        <taxon>Araneidae</taxon>
        <taxon>Araneus</taxon>
    </lineage>
</organism>
<name>A0A4Y2T5D7_ARAVE</name>
<keyword evidence="2" id="KW-1185">Reference proteome</keyword>
<evidence type="ECO:0000313" key="1">
    <source>
        <dbReference type="EMBL" id="GBN94609.1"/>
    </source>
</evidence>
<protein>
    <submittedName>
        <fullName evidence="1">Uncharacterized protein</fullName>
    </submittedName>
</protein>
<dbReference type="Proteomes" id="UP000499080">
    <property type="component" value="Unassembled WGS sequence"/>
</dbReference>
<accession>A0A4Y2T5D7</accession>
<sequence length="144" mass="15770">MIVSPGTQVTPVRALGFDCAKSSPIAHHTRLRMLQKQNTAACEAQIDTQANVDELCKDSETIATLDPTCENVSDEINSTLNYVVHTVANLENTNITSFRNEILDAISNNSNIDHVNHSGNALGDDVRDNTEHSEFEFGFVAQEP</sequence>
<comment type="caution">
    <text evidence="1">The sequence shown here is derived from an EMBL/GenBank/DDBJ whole genome shotgun (WGS) entry which is preliminary data.</text>
</comment>
<dbReference type="EMBL" id="BGPR01025584">
    <property type="protein sequence ID" value="GBN94609.1"/>
    <property type="molecule type" value="Genomic_DNA"/>
</dbReference>
<dbReference type="AlphaFoldDB" id="A0A4Y2T5D7"/>